<dbReference type="InterPro" id="IPR011989">
    <property type="entry name" value="ARM-like"/>
</dbReference>
<dbReference type="Pfam" id="PF13646">
    <property type="entry name" value="HEAT_2"/>
    <property type="match status" value="2"/>
</dbReference>
<feature type="binding site" evidence="10">
    <location>
        <position position="270"/>
    </location>
    <ligand>
        <name>Fe cation</name>
        <dbReference type="ChEBI" id="CHEBI:24875"/>
        <label>2</label>
    </ligand>
</feature>
<accession>A0A0K0DZ65</accession>
<dbReference type="SMART" id="SM00567">
    <property type="entry name" value="EZ_HEAT"/>
    <property type="match status" value="6"/>
</dbReference>
<dbReference type="PANTHER" id="PTHR12697:SF5">
    <property type="entry name" value="DEOXYHYPUSINE HYDROXYLASE"/>
    <property type="match status" value="1"/>
</dbReference>
<comment type="catalytic activity">
    <reaction evidence="1 10">
        <text>[eIF5A protein]-deoxyhypusine + AH2 + O2 = [eIF5A protein]-hypusine + A + H2O</text>
        <dbReference type="Rhea" id="RHEA:14101"/>
        <dbReference type="Rhea" id="RHEA-COMP:10144"/>
        <dbReference type="Rhea" id="RHEA-COMP:12592"/>
        <dbReference type="ChEBI" id="CHEBI:13193"/>
        <dbReference type="ChEBI" id="CHEBI:15377"/>
        <dbReference type="ChEBI" id="CHEBI:15379"/>
        <dbReference type="ChEBI" id="CHEBI:17499"/>
        <dbReference type="ChEBI" id="CHEBI:82657"/>
        <dbReference type="ChEBI" id="CHEBI:91175"/>
        <dbReference type="EC" id="1.14.99.29"/>
    </reaction>
</comment>
<evidence type="ECO:0000256" key="3">
    <source>
        <dbReference type="ARBA" id="ARBA00022723"/>
    </source>
</evidence>
<dbReference type="InterPro" id="IPR027517">
    <property type="entry name" value="Deoxyhypusine_hydroxylase"/>
</dbReference>
<keyword evidence="4" id="KW-0677">Repeat</keyword>
<dbReference type="UniPathway" id="UPA00354"/>
<evidence type="ECO:0000256" key="7">
    <source>
        <dbReference type="ARBA" id="ARBA00023033"/>
    </source>
</evidence>
<evidence type="ECO:0000313" key="12">
    <source>
        <dbReference type="Proteomes" id="UP000035681"/>
    </source>
</evidence>
<evidence type="ECO:0000256" key="11">
    <source>
        <dbReference type="PROSITE-ProRule" id="PRU00103"/>
    </source>
</evidence>
<dbReference type="InterPro" id="IPR016024">
    <property type="entry name" value="ARM-type_fold"/>
</dbReference>
<dbReference type="InterPro" id="IPR021133">
    <property type="entry name" value="HEAT_type_2"/>
</dbReference>
<evidence type="ECO:0000256" key="9">
    <source>
        <dbReference type="ARBA" id="ARBA00045876"/>
    </source>
</evidence>
<evidence type="ECO:0000256" key="8">
    <source>
        <dbReference type="ARBA" id="ARBA00023256"/>
    </source>
</evidence>
<dbReference type="GO" id="GO:0019135">
    <property type="term" value="F:deoxyhypusine monooxygenase activity"/>
    <property type="evidence" value="ECO:0007669"/>
    <property type="project" value="UniProtKB-UniRule"/>
</dbReference>
<keyword evidence="3 10" id="KW-0479">Metal-binding</keyword>
<dbReference type="HAMAP" id="MF_03101">
    <property type="entry name" value="Deoxyhypusine_hydroxylase"/>
    <property type="match status" value="1"/>
</dbReference>
<name>A0A0K0DZ65_STRER</name>
<feature type="binding site" evidence="10">
    <location>
        <position position="237"/>
    </location>
    <ligand>
        <name>Fe cation</name>
        <dbReference type="ChEBI" id="CHEBI:24875"/>
        <label>2</label>
    </ligand>
</feature>
<feature type="binding site" evidence="10">
    <location>
        <position position="82"/>
    </location>
    <ligand>
        <name>Fe cation</name>
        <dbReference type="ChEBI" id="CHEBI:24875"/>
        <label>1</label>
    </ligand>
</feature>
<sequence length="324" mass="37088">MDEKINDNIVLNDKIGHYFGDLNMTNLTDQQFLDEWGRILINPDQPMKRRFMALMQLRSAPCNRSANWIVRAFLDDSALLKHELAFCLGQMRAKVAIPTLFDILKNKDEDPMVRHEAAEALGAIGDPTVIEKLTPFLDDSNREVRETVELSIERLKFFVEKPKGFIDGNDKFYNTIDPAPPMESNDIAELEKILVNPNEKLFKRYRALFTLRNLSTDESIMAISRALDCDGALLKHEIAYVLGQIQSPLAVEELTRKLKNENELPMVRHEAAEALGSIGTKKCEEILIEHIRDKERVVRESVEVAMSIVDYNKIGEPIFEFVKE</sequence>
<protein>
    <recommendedName>
        <fullName evidence="10">Deoxyhypusine hydroxylase</fullName>
        <shortName evidence="10">DOHH</shortName>
        <ecNumber evidence="10">1.14.99.29</ecNumber>
    </recommendedName>
    <alternativeName>
        <fullName evidence="10">Deoxyhypusine dioxygenase</fullName>
    </alternativeName>
    <alternativeName>
        <fullName evidence="10">Deoxyhypusine monooxygenase</fullName>
    </alternativeName>
</protein>
<feature type="binding site" evidence="10">
    <location>
        <position position="115"/>
    </location>
    <ligand>
        <name>Fe cation</name>
        <dbReference type="ChEBI" id="CHEBI:24875"/>
        <label>1</label>
    </ligand>
</feature>
<comment type="cofactor">
    <cofactor evidence="10">
        <name>Fe(2+)</name>
        <dbReference type="ChEBI" id="CHEBI:29033"/>
    </cofactor>
    <text evidence="10">Binds 2 Fe(2+) ions per subunit.</text>
</comment>
<keyword evidence="7 10" id="KW-0503">Monooxygenase</keyword>
<dbReference type="Gene3D" id="1.25.10.10">
    <property type="entry name" value="Leucine-rich Repeat Variant"/>
    <property type="match status" value="2"/>
</dbReference>
<feature type="binding site" evidence="10">
    <location>
        <position position="269"/>
    </location>
    <ligand>
        <name>Fe cation</name>
        <dbReference type="ChEBI" id="CHEBI:24875"/>
        <label>2</label>
    </ligand>
</feature>
<comment type="pathway">
    <text evidence="2 10">Protein modification; eIF5A hypusination.</text>
</comment>
<dbReference type="FunFam" id="1.25.10.10:FF:000099">
    <property type="entry name" value="Deoxyhypusine hydroxylase"/>
    <property type="match status" value="1"/>
</dbReference>
<evidence type="ECO:0000256" key="10">
    <source>
        <dbReference type="HAMAP-Rule" id="MF_03101"/>
    </source>
</evidence>
<dbReference type="InterPro" id="IPR004155">
    <property type="entry name" value="PBS_lyase_HEAT"/>
</dbReference>
<keyword evidence="8 10" id="KW-0386">Hypusine biosynthesis</keyword>
<comment type="function">
    <text evidence="10">Catalyzes the hydroxylation of the N(6)-(4-aminobutyl)-L-lysine intermediate to form hypusine, an essential post-translational modification only found in mature eIF-5A factor.</text>
</comment>
<dbReference type="PANTHER" id="PTHR12697">
    <property type="entry name" value="PBS LYASE HEAT-LIKE PROTEIN"/>
    <property type="match status" value="1"/>
</dbReference>
<dbReference type="PROSITE" id="PS50077">
    <property type="entry name" value="HEAT_REPEAT"/>
    <property type="match status" value="1"/>
</dbReference>
<organism evidence="13">
    <name type="scientific">Strongyloides stercoralis</name>
    <name type="common">Threadworm</name>
    <dbReference type="NCBI Taxonomy" id="6248"/>
    <lineage>
        <taxon>Eukaryota</taxon>
        <taxon>Metazoa</taxon>
        <taxon>Ecdysozoa</taxon>
        <taxon>Nematoda</taxon>
        <taxon>Chromadorea</taxon>
        <taxon>Rhabditida</taxon>
        <taxon>Tylenchina</taxon>
        <taxon>Panagrolaimomorpha</taxon>
        <taxon>Strongyloidoidea</taxon>
        <taxon>Strongyloididae</taxon>
        <taxon>Strongyloides</taxon>
    </lineage>
</organism>
<dbReference type="GO" id="GO:0046872">
    <property type="term" value="F:metal ion binding"/>
    <property type="evidence" value="ECO:0007669"/>
    <property type="project" value="UniProtKB-KW"/>
</dbReference>
<feature type="repeat" description="HEAT" evidence="11">
    <location>
        <begin position="96"/>
        <end position="136"/>
    </location>
</feature>
<feature type="binding site" evidence="10">
    <location>
        <position position="236"/>
    </location>
    <ligand>
        <name>Fe cation</name>
        <dbReference type="ChEBI" id="CHEBI:24875"/>
        <label>2</label>
    </ligand>
</feature>
<evidence type="ECO:0000256" key="6">
    <source>
        <dbReference type="ARBA" id="ARBA00023004"/>
    </source>
</evidence>
<keyword evidence="5 10" id="KW-0560">Oxidoreductase</keyword>
<evidence type="ECO:0000256" key="2">
    <source>
        <dbReference type="ARBA" id="ARBA00005041"/>
    </source>
</evidence>
<reference evidence="13" key="1">
    <citation type="submission" date="2015-08" db="UniProtKB">
        <authorList>
            <consortium name="WormBaseParasite"/>
        </authorList>
    </citation>
    <scope>IDENTIFICATION</scope>
</reference>
<keyword evidence="6 10" id="KW-0408">Iron</keyword>
<dbReference type="EC" id="1.14.99.29" evidence="10"/>
<feature type="binding site" evidence="10">
    <location>
        <position position="116"/>
    </location>
    <ligand>
        <name>Fe cation</name>
        <dbReference type="ChEBI" id="CHEBI:24875"/>
        <label>1</label>
    </ligand>
</feature>
<evidence type="ECO:0000256" key="1">
    <source>
        <dbReference type="ARBA" id="ARBA00000068"/>
    </source>
</evidence>
<dbReference type="AlphaFoldDB" id="A0A0K0DZ65"/>
<dbReference type="WBParaSite" id="TCONS_00011331.p1">
    <property type="protein sequence ID" value="TCONS_00011331.p1"/>
    <property type="gene ID" value="XLOC_005631"/>
</dbReference>
<evidence type="ECO:0000256" key="4">
    <source>
        <dbReference type="ARBA" id="ARBA00022737"/>
    </source>
</evidence>
<comment type="similarity">
    <text evidence="10">Belongs to the deoxyhypusine hydroxylase family.</text>
</comment>
<evidence type="ECO:0000256" key="5">
    <source>
        <dbReference type="ARBA" id="ARBA00023002"/>
    </source>
</evidence>
<keyword evidence="12" id="KW-1185">Reference proteome</keyword>
<dbReference type="Proteomes" id="UP000035681">
    <property type="component" value="Unplaced"/>
</dbReference>
<evidence type="ECO:0000313" key="13">
    <source>
        <dbReference type="WBParaSite" id="SSTP_0000252900.1"/>
    </source>
</evidence>
<dbReference type="STRING" id="6248.A0A0K0DZ65"/>
<feature type="binding site" evidence="10">
    <location>
        <position position="83"/>
    </location>
    <ligand>
        <name>Fe cation</name>
        <dbReference type="ChEBI" id="CHEBI:24875"/>
        <label>1</label>
    </ligand>
</feature>
<comment type="function">
    <text evidence="9">Catalyzes the hydroxylation of the N(6)-(4-aminobutyl)-L-lysine intermediate produced by deoxyhypusine synthase/DHPS on a critical lysine of the eukaryotic translation initiation factor 5A/eIF-5A. This is the second step of the post-translational modification of that lysine into an unusual amino acid residue named hypusine. Hypusination is unique to mature eIF-5A factor and is essential for its function.</text>
</comment>
<dbReference type="WBParaSite" id="SSTP_0000252900.1">
    <property type="protein sequence ID" value="SSTP_0000252900.1"/>
    <property type="gene ID" value="SSTP_0000252900"/>
</dbReference>
<proteinExistence type="inferred from homology"/>
<dbReference type="SUPFAM" id="SSF48371">
    <property type="entry name" value="ARM repeat"/>
    <property type="match status" value="1"/>
</dbReference>